<name>A0A2R5GDC7_9STRA</name>
<feature type="compositionally biased region" description="Basic and acidic residues" evidence="1">
    <location>
        <begin position="236"/>
        <end position="251"/>
    </location>
</feature>
<feature type="region of interest" description="Disordered" evidence="1">
    <location>
        <begin position="1"/>
        <end position="66"/>
    </location>
</feature>
<proteinExistence type="predicted"/>
<reference evidence="3 4" key="1">
    <citation type="submission" date="2017-12" db="EMBL/GenBank/DDBJ databases">
        <title>Sequencing, de novo assembly and annotation of complete genome of a new Thraustochytrid species, strain FCC1311.</title>
        <authorList>
            <person name="Sedici K."/>
            <person name="Godart F."/>
            <person name="Aiese Cigliano R."/>
            <person name="Sanseverino W."/>
            <person name="Barakat M."/>
            <person name="Ortet P."/>
            <person name="Marechal E."/>
            <person name="Cagnac O."/>
            <person name="Amato A."/>
        </authorList>
    </citation>
    <scope>NUCLEOTIDE SEQUENCE [LARGE SCALE GENOMIC DNA]</scope>
</reference>
<keyword evidence="4" id="KW-1185">Reference proteome</keyword>
<dbReference type="EMBL" id="BEYU01000044">
    <property type="protein sequence ID" value="GBG28565.1"/>
    <property type="molecule type" value="Genomic_DNA"/>
</dbReference>
<protein>
    <submittedName>
        <fullName evidence="3">Erythroid differentiation-related factor 1</fullName>
    </submittedName>
</protein>
<organism evidence="3 4">
    <name type="scientific">Hondaea fermentalgiana</name>
    <dbReference type="NCBI Taxonomy" id="2315210"/>
    <lineage>
        <taxon>Eukaryota</taxon>
        <taxon>Sar</taxon>
        <taxon>Stramenopiles</taxon>
        <taxon>Bigyra</taxon>
        <taxon>Labyrinthulomycetes</taxon>
        <taxon>Thraustochytrida</taxon>
        <taxon>Thraustochytriidae</taxon>
        <taxon>Hondaea</taxon>
    </lineage>
</organism>
<dbReference type="GO" id="GO:0045893">
    <property type="term" value="P:positive regulation of DNA-templated transcription"/>
    <property type="evidence" value="ECO:0007669"/>
    <property type="project" value="TreeGrafter"/>
</dbReference>
<evidence type="ECO:0000313" key="4">
    <source>
        <dbReference type="Proteomes" id="UP000241890"/>
    </source>
</evidence>
<feature type="domain" description="EDRF1 N-terminal" evidence="2">
    <location>
        <begin position="443"/>
        <end position="526"/>
    </location>
</feature>
<evidence type="ECO:0000256" key="1">
    <source>
        <dbReference type="SAM" id="MobiDB-lite"/>
    </source>
</evidence>
<dbReference type="OrthoDB" id="46207at2759"/>
<feature type="compositionally biased region" description="Acidic residues" evidence="1">
    <location>
        <begin position="52"/>
        <end position="66"/>
    </location>
</feature>
<dbReference type="Pfam" id="PF23788">
    <property type="entry name" value="EDRF1_N"/>
    <property type="match status" value="2"/>
</dbReference>
<sequence length="1169" mass="126183">MLSGTADLEPLATRRFGPATGGEEDKEAGHVRNKGKNQTRQAGKSLAANESDLGENEIEDNQTDDDEVESLLSVLRGPILQDLTRLHPDQNLNELVLFTGHLTQKSMPPVSFPTPSEESPRADDHSNTPEHFVAGELLGPLAQSRDSDPDVQAAESIDVVASDEDIKKVFQLSLDPVGTTCSLVVQRVGNALVLDGSFDGNGKTTSQGKSDARDSLTSKFLFYSVKMAASAGSTGDHGDGHGEDVDDKSAHVDVATGVRGDDRKTKKRTRAAVAVARETSRPLQVETAGEVSQVTAKENEGAKEPSTSASAVNADANIAEEDAGSTNGGSCDVPFARVVRWRVGDFNLLLGSNLVIARDQEDSCAVSLQLHDAADQLTSQVCLDYWLDNKINGAQRTAICIHREGLVKGYKLVNTNELPHLDLENAFPLSAPAGDADATLGSERSSFAPTAVTSGACSILSFLKDNCKEDGATYYLFKRPGASAEVCLFELMSSRQGPETSAGLRRQFAVPVATLYRRLATRLLADAAPSSRERAVRLLTQSIETLTSGPKVDASCLAGTIASRRLLAKALLPARAFAIRAPLSVQLSPPADNDKAPLEAIDLAEAPNDALVVAAETLRATLHEVHLLAAAARRHRGVASQEDDAYDGSRGNPFQVEGETLESVELQIRESLMAIWLRLALANVQQPSIALAHLLFASRIADPATLERHLDIILFWAAFLLARATAQAQIKAKAKAAGHDEALEEVEQPKASPADLSDDDLYPLGQPLAAVPPVLQLVAKGTVDVEFALNQVTQLLWRSVSKRPRRECGRDLLFESYLSLAKYYALHGRFTKAFRHLLQGVQLFKSLQSTKHVETLQLELLYLSFQSFCGIDLRERQDVASAETLVSVLSDAEAHARAKERLEKFGVQNNRQALCSHELEAYRRAWSAAQSLLESGTDGTLALGVEAKESCALAAARYGVELCSQKKHDEGKKRLLQAIELAQGQELLAARCRLAYALGTAQRLNTGVAGTPKAMKFDTGLERVFKAMVSELQSALHAFETMAADQNRAALVDALVTRTELARLHLFAFESNESSMWLLRGAFAALFAAGPLIAAVGGANKTADATQEDLEEDAHYWTVLQKLLQRACQQGLRARRDDGNLKQAYRRSLEGDGPETMLPAVEALVNASK</sequence>
<feature type="domain" description="EDRF1 N-terminal" evidence="2">
    <location>
        <begin position="256"/>
        <end position="423"/>
    </location>
</feature>
<dbReference type="AlphaFoldDB" id="A0A2R5GDC7"/>
<dbReference type="InParanoid" id="A0A2R5GDC7"/>
<feature type="region of interest" description="Disordered" evidence="1">
    <location>
        <begin position="106"/>
        <end position="131"/>
    </location>
</feature>
<gene>
    <name evidence="3" type="ORF">FCC1311_047872</name>
</gene>
<dbReference type="PANTHER" id="PTHR15000">
    <property type="entry name" value="ERYTHROID DIFFERENTIATION-RELATED FACTOR 1"/>
    <property type="match status" value="1"/>
</dbReference>
<comment type="caution">
    <text evidence="3">The sequence shown here is derived from an EMBL/GenBank/DDBJ whole genome shotgun (WGS) entry which is preliminary data.</text>
</comment>
<feature type="compositionally biased region" description="Basic and acidic residues" evidence="1">
    <location>
        <begin position="118"/>
        <end position="128"/>
    </location>
</feature>
<accession>A0A2R5GDC7</accession>
<dbReference type="PANTHER" id="PTHR15000:SF1">
    <property type="entry name" value="ERYTHROID DIFFERENTIATION-RELATED FACTOR 1"/>
    <property type="match status" value="1"/>
</dbReference>
<feature type="region of interest" description="Disordered" evidence="1">
    <location>
        <begin position="231"/>
        <end position="313"/>
    </location>
</feature>
<evidence type="ECO:0000313" key="3">
    <source>
        <dbReference type="EMBL" id="GBG28565.1"/>
    </source>
</evidence>
<evidence type="ECO:0000259" key="2">
    <source>
        <dbReference type="Pfam" id="PF23788"/>
    </source>
</evidence>
<dbReference type="Proteomes" id="UP000241890">
    <property type="component" value="Unassembled WGS sequence"/>
</dbReference>
<dbReference type="InterPro" id="IPR056582">
    <property type="entry name" value="EDRF1_N"/>
</dbReference>